<gene>
    <name evidence="1" type="ORF">NCTC11190_01268</name>
</gene>
<accession>A0A379MQX6</accession>
<reference evidence="1 2" key="1">
    <citation type="submission" date="2018-06" db="EMBL/GenBank/DDBJ databases">
        <authorList>
            <consortium name="Pathogen Informatics"/>
            <person name="Doyle S."/>
        </authorList>
    </citation>
    <scope>NUCLEOTIDE SEQUENCE [LARGE SCALE GENOMIC DNA]</scope>
    <source>
        <strain evidence="1 2">NCTC11190</strain>
    </source>
</reference>
<organism evidence="1 2">
    <name type="scientific">Rikenella microfusus</name>
    <dbReference type="NCBI Taxonomy" id="28139"/>
    <lineage>
        <taxon>Bacteria</taxon>
        <taxon>Pseudomonadati</taxon>
        <taxon>Bacteroidota</taxon>
        <taxon>Bacteroidia</taxon>
        <taxon>Bacteroidales</taxon>
        <taxon>Rikenellaceae</taxon>
        <taxon>Rikenella</taxon>
    </lineage>
</organism>
<dbReference type="AlphaFoldDB" id="A0A379MQX6"/>
<dbReference type="STRING" id="880526.GCA_000427365_00177"/>
<keyword evidence="2" id="KW-1185">Reference proteome</keyword>
<dbReference type="Pfam" id="PF17145">
    <property type="entry name" value="DUF5119"/>
    <property type="match status" value="1"/>
</dbReference>
<evidence type="ECO:0000313" key="1">
    <source>
        <dbReference type="EMBL" id="SUE34051.1"/>
    </source>
</evidence>
<dbReference type="EMBL" id="UGVL01000001">
    <property type="protein sequence ID" value="SUE34051.1"/>
    <property type="molecule type" value="Genomic_DNA"/>
</dbReference>
<dbReference type="Proteomes" id="UP000255233">
    <property type="component" value="Unassembled WGS sequence"/>
</dbReference>
<evidence type="ECO:0000313" key="2">
    <source>
        <dbReference type="Proteomes" id="UP000255233"/>
    </source>
</evidence>
<sequence length="314" mass="34249">MSAALAVGVAVAAVLTFVGCKKRPYTRIARLPLQVELDWSAVEGSGDKIPATLKLYLFREDGTLQAQYDIPKEGQVLGLLDVGTYKAICVNVNDYVEVLNSNKYETTQMVAKPASSSYLSDGLSKAEGNTVIYQPGWIFSSSIPEIRVGDPAITDDANTVSTVVFPMERRVKTVNFRFTVSGLTDEIEEVKGTLDNVAAMVELSSGEIVCGHEAASPFRLEYQADGTLGGTMLIFGNEADENPDLRNDLHLQFETESGRMITLHEDITEQMKEESVEGELNIDIEANLDVRLNAGFVTIVITWKPGASEDIEGQ</sequence>
<protein>
    <recommendedName>
        <fullName evidence="3">DUF5119 domain-containing protein</fullName>
    </recommendedName>
</protein>
<proteinExistence type="predicted"/>
<evidence type="ECO:0008006" key="3">
    <source>
        <dbReference type="Google" id="ProtNLM"/>
    </source>
</evidence>
<dbReference type="InterPro" id="IPR033410">
    <property type="entry name" value="DUF5119"/>
</dbReference>
<name>A0A379MQX6_9BACT</name>